<evidence type="ECO:0000313" key="2">
    <source>
        <dbReference type="Proteomes" id="UP000324800"/>
    </source>
</evidence>
<gene>
    <name evidence="1" type="ORF">EZS28_021226</name>
</gene>
<dbReference type="EMBL" id="SNRW01006350">
    <property type="protein sequence ID" value="KAA6383244.1"/>
    <property type="molecule type" value="Genomic_DNA"/>
</dbReference>
<name>A0A5J4VL91_9EUKA</name>
<dbReference type="Proteomes" id="UP000324800">
    <property type="component" value="Unassembled WGS sequence"/>
</dbReference>
<evidence type="ECO:0000313" key="1">
    <source>
        <dbReference type="EMBL" id="KAA6383244.1"/>
    </source>
</evidence>
<proteinExistence type="predicted"/>
<protein>
    <submittedName>
        <fullName evidence="1">Uncharacterized protein</fullName>
    </submittedName>
</protein>
<organism evidence="1 2">
    <name type="scientific">Streblomastix strix</name>
    <dbReference type="NCBI Taxonomy" id="222440"/>
    <lineage>
        <taxon>Eukaryota</taxon>
        <taxon>Metamonada</taxon>
        <taxon>Preaxostyla</taxon>
        <taxon>Oxymonadida</taxon>
        <taxon>Streblomastigidae</taxon>
        <taxon>Streblomastix</taxon>
    </lineage>
</organism>
<dbReference type="AlphaFoldDB" id="A0A5J4VL91"/>
<sequence length="31" mass="3694">MMENGTNTEYFDGGYFIRDKKQIKCFEDGKK</sequence>
<comment type="caution">
    <text evidence="1">The sequence shown here is derived from an EMBL/GenBank/DDBJ whole genome shotgun (WGS) entry which is preliminary data.</text>
</comment>
<reference evidence="1 2" key="1">
    <citation type="submission" date="2019-03" db="EMBL/GenBank/DDBJ databases">
        <title>Single cell metagenomics reveals metabolic interactions within the superorganism composed of flagellate Streblomastix strix and complex community of Bacteroidetes bacteria on its surface.</title>
        <authorList>
            <person name="Treitli S.C."/>
            <person name="Kolisko M."/>
            <person name="Husnik F."/>
            <person name="Keeling P."/>
            <person name="Hampl V."/>
        </authorList>
    </citation>
    <scope>NUCLEOTIDE SEQUENCE [LARGE SCALE GENOMIC DNA]</scope>
    <source>
        <strain evidence="1">ST1C</strain>
    </source>
</reference>
<accession>A0A5J4VL91</accession>
<feature type="non-terminal residue" evidence="1">
    <location>
        <position position="31"/>
    </location>
</feature>